<keyword evidence="13" id="KW-1185">Reference proteome</keyword>
<evidence type="ECO:0000256" key="8">
    <source>
        <dbReference type="RuleBase" id="RU371123"/>
    </source>
</evidence>
<dbReference type="Pfam" id="PF04777">
    <property type="entry name" value="Evr1_Alr"/>
    <property type="match status" value="1"/>
</dbReference>
<proteinExistence type="inferred from homology"/>
<dbReference type="FunFam" id="3.40.30.10:FF:000073">
    <property type="entry name" value="Sulfhydryl oxidase"/>
    <property type="match status" value="1"/>
</dbReference>
<evidence type="ECO:0000256" key="7">
    <source>
        <dbReference type="ARBA" id="ARBA00023180"/>
    </source>
</evidence>
<dbReference type="InterPro" id="IPR017937">
    <property type="entry name" value="Thioredoxin_CS"/>
</dbReference>
<dbReference type="EC" id="1.8.3.2" evidence="8"/>
<comment type="cofactor">
    <cofactor evidence="1 8">
        <name>FAD</name>
        <dbReference type="ChEBI" id="CHEBI:57692"/>
    </cofactor>
</comment>
<evidence type="ECO:0000256" key="3">
    <source>
        <dbReference type="ARBA" id="ARBA00022729"/>
    </source>
</evidence>
<dbReference type="PROSITE" id="PS51352">
    <property type="entry name" value="THIOREDOXIN_2"/>
    <property type="match status" value="1"/>
</dbReference>
<dbReference type="GO" id="GO:0000139">
    <property type="term" value="C:Golgi membrane"/>
    <property type="evidence" value="ECO:0007669"/>
    <property type="project" value="TreeGrafter"/>
</dbReference>
<protein>
    <recommendedName>
        <fullName evidence="8">Sulfhydryl oxidase</fullName>
        <ecNumber evidence="8">1.8.3.2</ecNumber>
    </recommendedName>
</protein>
<keyword evidence="6" id="KW-1015">Disulfide bond</keyword>
<dbReference type="Proteomes" id="UP001497472">
    <property type="component" value="Unassembled WGS sequence"/>
</dbReference>
<dbReference type="Pfam" id="PF00085">
    <property type="entry name" value="Thioredoxin"/>
    <property type="match status" value="1"/>
</dbReference>
<evidence type="ECO:0000313" key="13">
    <source>
        <dbReference type="Proteomes" id="UP001497472"/>
    </source>
</evidence>
<feature type="domain" description="ERV/ALR sulfhydryl oxidase" evidence="10">
    <location>
        <begin position="367"/>
        <end position="469"/>
    </location>
</feature>
<dbReference type="PANTHER" id="PTHR22897:SF8">
    <property type="entry name" value="SULFHYDRYL OXIDASE"/>
    <property type="match status" value="1"/>
</dbReference>
<keyword evidence="4 8" id="KW-0274">FAD</keyword>
<organism evidence="12 13">
    <name type="scientific">Leptosia nina</name>
    <dbReference type="NCBI Taxonomy" id="320188"/>
    <lineage>
        <taxon>Eukaryota</taxon>
        <taxon>Metazoa</taxon>
        <taxon>Ecdysozoa</taxon>
        <taxon>Arthropoda</taxon>
        <taxon>Hexapoda</taxon>
        <taxon>Insecta</taxon>
        <taxon>Pterygota</taxon>
        <taxon>Neoptera</taxon>
        <taxon>Endopterygota</taxon>
        <taxon>Lepidoptera</taxon>
        <taxon>Glossata</taxon>
        <taxon>Ditrysia</taxon>
        <taxon>Papilionoidea</taxon>
        <taxon>Pieridae</taxon>
        <taxon>Pierinae</taxon>
        <taxon>Leptosia</taxon>
    </lineage>
</organism>
<keyword evidence="3 9" id="KW-0732">Signal</keyword>
<dbReference type="AlphaFoldDB" id="A0AAV1K180"/>
<reference evidence="12 13" key="1">
    <citation type="submission" date="2023-11" db="EMBL/GenBank/DDBJ databases">
        <authorList>
            <person name="Okamura Y."/>
        </authorList>
    </citation>
    <scope>NUCLEOTIDE SEQUENCE [LARGE SCALE GENOMIC DNA]</scope>
</reference>
<dbReference type="SUPFAM" id="SSF52833">
    <property type="entry name" value="Thioredoxin-like"/>
    <property type="match status" value="1"/>
</dbReference>
<feature type="domain" description="Thioredoxin" evidence="11">
    <location>
        <begin position="35"/>
        <end position="157"/>
    </location>
</feature>
<keyword evidence="7" id="KW-0325">Glycoprotein</keyword>
<dbReference type="Pfam" id="PF18108">
    <property type="entry name" value="QSOX_Trx1"/>
    <property type="match status" value="1"/>
</dbReference>
<evidence type="ECO:0000259" key="11">
    <source>
        <dbReference type="PROSITE" id="PS51352"/>
    </source>
</evidence>
<dbReference type="PANTHER" id="PTHR22897">
    <property type="entry name" value="QUIESCIN Q6-RELATED SULFHYDRYL OXIDASE"/>
    <property type="match status" value="1"/>
</dbReference>
<comment type="similarity">
    <text evidence="8">Belongs to the quiescin-sulfhydryl oxidase (QSOX) family.</text>
</comment>
<accession>A0AAV1K180</accession>
<evidence type="ECO:0000259" key="10">
    <source>
        <dbReference type="PROSITE" id="PS51324"/>
    </source>
</evidence>
<evidence type="ECO:0000256" key="1">
    <source>
        <dbReference type="ARBA" id="ARBA00001974"/>
    </source>
</evidence>
<feature type="chain" id="PRO_5043998924" description="Sulfhydryl oxidase" evidence="9">
    <location>
        <begin position="21"/>
        <end position="549"/>
    </location>
</feature>
<dbReference type="GO" id="GO:0003756">
    <property type="term" value="F:protein disulfide isomerase activity"/>
    <property type="evidence" value="ECO:0007669"/>
    <property type="project" value="TreeGrafter"/>
</dbReference>
<dbReference type="Gene3D" id="1.20.120.310">
    <property type="entry name" value="ERV/ALR sulfhydryl oxidase domain"/>
    <property type="match status" value="1"/>
</dbReference>
<evidence type="ECO:0000256" key="5">
    <source>
        <dbReference type="ARBA" id="ARBA00023002"/>
    </source>
</evidence>
<feature type="signal peptide" evidence="9">
    <location>
        <begin position="1"/>
        <end position="20"/>
    </location>
</feature>
<dbReference type="InterPro" id="IPR041269">
    <property type="entry name" value="QSOX_Trx1"/>
</dbReference>
<evidence type="ECO:0000256" key="2">
    <source>
        <dbReference type="ARBA" id="ARBA00022630"/>
    </source>
</evidence>
<dbReference type="InterPro" id="IPR013766">
    <property type="entry name" value="Thioredoxin_domain"/>
</dbReference>
<gene>
    <name evidence="12" type="ORF">LNINA_LOCUS13085</name>
</gene>
<dbReference type="InterPro" id="IPR039798">
    <property type="entry name" value="Sulfhydryl_oxidase"/>
</dbReference>
<dbReference type="GO" id="GO:0005615">
    <property type="term" value="C:extracellular space"/>
    <property type="evidence" value="ECO:0007669"/>
    <property type="project" value="TreeGrafter"/>
</dbReference>
<dbReference type="SUPFAM" id="SSF69000">
    <property type="entry name" value="FAD-dependent thiol oxidase"/>
    <property type="match status" value="1"/>
</dbReference>
<evidence type="ECO:0000256" key="4">
    <source>
        <dbReference type="ARBA" id="ARBA00022827"/>
    </source>
</evidence>
<keyword evidence="2 8" id="KW-0285">Flavoprotein</keyword>
<dbReference type="PROSITE" id="PS51324">
    <property type="entry name" value="ERV_ALR"/>
    <property type="match status" value="1"/>
</dbReference>
<dbReference type="InterPro" id="IPR036249">
    <property type="entry name" value="Thioredoxin-like_sf"/>
</dbReference>
<comment type="caution">
    <text evidence="12">The sequence shown here is derived from an EMBL/GenBank/DDBJ whole genome shotgun (WGS) entry which is preliminary data.</text>
</comment>
<comment type="function">
    <text evidence="8">Catalyzes the oxidation of sulfhydryl groups in peptide and protein thiols to disulfides with the reduction of oxygen to hydrogen peroxide.</text>
</comment>
<evidence type="ECO:0000256" key="6">
    <source>
        <dbReference type="ARBA" id="ARBA00023157"/>
    </source>
</evidence>
<dbReference type="EMBL" id="CAVLEF010000265">
    <property type="protein sequence ID" value="CAK1554152.1"/>
    <property type="molecule type" value="Genomic_DNA"/>
</dbReference>
<dbReference type="GO" id="GO:0006457">
    <property type="term" value="P:protein folding"/>
    <property type="evidence" value="ECO:0007669"/>
    <property type="project" value="TreeGrafter"/>
</dbReference>
<dbReference type="InterPro" id="IPR017905">
    <property type="entry name" value="ERV/ALR_sulphydryl_oxidase"/>
</dbReference>
<dbReference type="FunFam" id="1.20.120.310:FF:000001">
    <property type="entry name" value="Sulfhydryl oxidase"/>
    <property type="match status" value="1"/>
</dbReference>
<dbReference type="GO" id="GO:0016971">
    <property type="term" value="F:flavin-dependent sulfhydryl oxidase activity"/>
    <property type="evidence" value="ECO:0007669"/>
    <property type="project" value="InterPro"/>
</dbReference>
<dbReference type="PROSITE" id="PS00194">
    <property type="entry name" value="THIOREDOXIN_1"/>
    <property type="match status" value="1"/>
</dbReference>
<keyword evidence="5 8" id="KW-0560">Oxidoreductase</keyword>
<evidence type="ECO:0000313" key="12">
    <source>
        <dbReference type="EMBL" id="CAK1554152.1"/>
    </source>
</evidence>
<dbReference type="InterPro" id="IPR036774">
    <property type="entry name" value="ERV/ALR_sulphydryl_oxid_sf"/>
</dbReference>
<name>A0AAV1K180_9NEOP</name>
<comment type="catalytic activity">
    <reaction evidence="8">
        <text>2 R'C(R)SH + O2 = R'C(R)S-S(R)CR' + H2O2</text>
        <dbReference type="Rhea" id="RHEA:17357"/>
        <dbReference type="ChEBI" id="CHEBI:15379"/>
        <dbReference type="ChEBI" id="CHEBI:16240"/>
        <dbReference type="ChEBI" id="CHEBI:16520"/>
        <dbReference type="ChEBI" id="CHEBI:17412"/>
        <dbReference type="EC" id="1.8.3.2"/>
    </reaction>
</comment>
<dbReference type="Gene3D" id="3.40.30.10">
    <property type="entry name" value="Glutaredoxin"/>
    <property type="match status" value="2"/>
</dbReference>
<evidence type="ECO:0000256" key="9">
    <source>
        <dbReference type="SAM" id="SignalP"/>
    </source>
</evidence>
<sequence>MNSWCLIILCAVFLIITINGAVVLDRDDVEQQGLYKKSDHVTILTNKNFDKKVYGQKNAYLVQFYNSYCGHCRAFAPKFKSLAADIEHWANVVKLAVIDCSVEENNEICRQFEVMAYPSLRYLHENYVKGNAFVGDKFSSADTADKLKSQLIAKIQSEQTLGRLPLAPRLDIAAYASYAAVLSKVPSDIKYTFLVFENENSTAGSELALDISDYKNVIVRRVHENSELADIAGVTHFPGLVAVKSTLEPTPLTPKNPSSQNLLNAVNTFLKTKNYAFPERNSAVEDTLNNFISEQFAPEHSLIIWMLLVLSFPARKKLKEYLTELRDTLASRNQWSGNEVYENVIRLEVNHDPVYTSNSDYIGCKGSQPQYRGYTCGLWTLFHTLTVNAAQKPGLEGPRVLSAMHGYVKHFFGCTECSVHFQAMADKNRIFQIKENDKAVLWLWIAHNEVNLRLAGDVTEDPKYPKIQYPSVSNCPKCRLSRGAWNLPAVYEYLQRVYGAENIRDLRRARSAAAPQSPFSNLDIGMLSFFIGIFPAEEIVIFMIRYMAG</sequence>